<dbReference type="KEGG" id="dat:HRM2_28360"/>
<dbReference type="AlphaFoldDB" id="C0QJB1"/>
<evidence type="ECO:0000313" key="2">
    <source>
        <dbReference type="Proteomes" id="UP000000442"/>
    </source>
</evidence>
<evidence type="ECO:0000313" key="1">
    <source>
        <dbReference type="EMBL" id="ACN15924.1"/>
    </source>
</evidence>
<accession>C0QJB1</accession>
<protein>
    <submittedName>
        <fullName evidence="1">Uncharacterized protein</fullName>
    </submittedName>
</protein>
<reference evidence="1 2" key="1">
    <citation type="journal article" date="2009" name="Environ. Microbiol.">
        <title>Genome sequence of Desulfobacterium autotrophicum HRM2, a marine sulfate reducer oxidizing organic carbon completely to carbon dioxide.</title>
        <authorList>
            <person name="Strittmatter A.W."/>
            <person name="Liesegang H."/>
            <person name="Rabus R."/>
            <person name="Decker I."/>
            <person name="Amann J."/>
            <person name="Andres S."/>
            <person name="Henne A."/>
            <person name="Fricke W.F."/>
            <person name="Martinez-Arias R."/>
            <person name="Bartels D."/>
            <person name="Goesmann A."/>
            <person name="Krause L."/>
            <person name="Puehler A."/>
            <person name="Klenk H.P."/>
            <person name="Richter M."/>
            <person name="Schuler M."/>
            <person name="Gloeckner F.O."/>
            <person name="Meyerdierks A."/>
            <person name="Gottschalk G."/>
            <person name="Amann R."/>
        </authorList>
    </citation>
    <scope>NUCLEOTIDE SEQUENCE [LARGE SCALE GENOMIC DNA]</scope>
    <source>
        <strain evidence="2">ATCC 43914 / DSM 3382 / HRM2</strain>
    </source>
</reference>
<sequence>MFSPIRTLRNSEINNSHIVLVFQLVLVDLFTSEPLTVGSGVTPDLLTLLEKQALAGFLIISKSPPVGNFTPP</sequence>
<name>C0QJB1_DESAH</name>
<dbReference type="HOGENOM" id="CLU_2715733_0_0_7"/>
<keyword evidence="2" id="KW-1185">Reference proteome</keyword>
<gene>
    <name evidence="1" type="ordered locus">HRM2_28360</name>
</gene>
<dbReference type="Proteomes" id="UP000000442">
    <property type="component" value="Chromosome"/>
</dbReference>
<proteinExistence type="predicted"/>
<organism evidence="1 2">
    <name type="scientific">Desulforapulum autotrophicum (strain ATCC 43914 / DSM 3382 / VKM B-1955 / HRM2)</name>
    <name type="common">Desulfobacterium autotrophicum</name>
    <dbReference type="NCBI Taxonomy" id="177437"/>
    <lineage>
        <taxon>Bacteria</taxon>
        <taxon>Pseudomonadati</taxon>
        <taxon>Thermodesulfobacteriota</taxon>
        <taxon>Desulfobacteria</taxon>
        <taxon>Desulfobacterales</taxon>
        <taxon>Desulfobacteraceae</taxon>
        <taxon>Desulforapulum</taxon>
    </lineage>
</organism>
<dbReference type="EMBL" id="CP001087">
    <property type="protein sequence ID" value="ACN15924.1"/>
    <property type="molecule type" value="Genomic_DNA"/>
</dbReference>